<evidence type="ECO:0000256" key="2">
    <source>
        <dbReference type="ARBA" id="ARBA00022737"/>
    </source>
</evidence>
<dbReference type="InterPro" id="IPR000408">
    <property type="entry name" value="Reg_chr_condens"/>
</dbReference>
<dbReference type="GO" id="GO:0005085">
    <property type="term" value="F:guanyl-nucleotide exchange factor activity"/>
    <property type="evidence" value="ECO:0007669"/>
    <property type="project" value="TreeGrafter"/>
</dbReference>
<name>A0A6M6DZT8_PRIMG</name>
<organism evidence="4 5">
    <name type="scientific">Priestia megaterium</name>
    <name type="common">Bacillus megaterium</name>
    <dbReference type="NCBI Taxonomy" id="1404"/>
    <lineage>
        <taxon>Bacteria</taxon>
        <taxon>Bacillati</taxon>
        <taxon>Bacillota</taxon>
        <taxon>Bacilli</taxon>
        <taxon>Bacillales</taxon>
        <taxon>Bacillaceae</taxon>
        <taxon>Priestia</taxon>
    </lineage>
</organism>
<dbReference type="RefSeq" id="WP_171778370.1">
    <property type="nucleotide sequence ID" value="NZ_CP045273.1"/>
</dbReference>
<dbReference type="Pfam" id="PF25390">
    <property type="entry name" value="WD40_RLD"/>
    <property type="match status" value="1"/>
</dbReference>
<evidence type="ECO:0000313" key="4">
    <source>
        <dbReference type="EMBL" id="QJX80381.1"/>
    </source>
</evidence>
<dbReference type="InterPro" id="IPR009091">
    <property type="entry name" value="RCC1/BLIP-II"/>
</dbReference>
<dbReference type="SUPFAM" id="SSF50985">
    <property type="entry name" value="RCC1/BLIP-II"/>
    <property type="match status" value="3"/>
</dbReference>
<evidence type="ECO:0000313" key="5">
    <source>
        <dbReference type="Proteomes" id="UP000501076"/>
    </source>
</evidence>
<dbReference type="PROSITE" id="PS50012">
    <property type="entry name" value="RCC1_3"/>
    <property type="match status" value="7"/>
</dbReference>
<dbReference type="Gene3D" id="2.130.10.30">
    <property type="entry name" value="Regulator of chromosome condensation 1/beta-lactamase-inhibitor protein II"/>
    <property type="match status" value="3"/>
</dbReference>
<dbReference type="PANTHER" id="PTHR45982">
    <property type="entry name" value="REGULATOR OF CHROMOSOME CONDENSATION"/>
    <property type="match status" value="1"/>
</dbReference>
<protein>
    <recommendedName>
        <fullName evidence="3">RCC1-like domain-containing protein</fullName>
    </recommendedName>
</protein>
<reference evidence="4 5" key="1">
    <citation type="submission" date="2019-10" db="EMBL/GenBank/DDBJ databases">
        <title>Complete genome sequences for adaption low water activity.</title>
        <authorList>
            <person name="Zhao L."/>
            <person name="Zhong J."/>
        </authorList>
    </citation>
    <scope>NUCLEOTIDE SEQUENCE [LARGE SCALE GENOMIC DNA]</scope>
    <source>
        <strain evidence="4 5">FDU301</strain>
        <plasmid evidence="5">pfdu301a</plasmid>
    </source>
</reference>
<feature type="domain" description="RCC1-like" evidence="3">
    <location>
        <begin position="481"/>
        <end position="782"/>
    </location>
</feature>
<evidence type="ECO:0000256" key="1">
    <source>
        <dbReference type="ARBA" id="ARBA00022658"/>
    </source>
</evidence>
<keyword evidence="4" id="KW-0614">Plasmid</keyword>
<keyword evidence="2" id="KW-0677">Repeat</keyword>
<dbReference type="GO" id="GO:0005737">
    <property type="term" value="C:cytoplasm"/>
    <property type="evidence" value="ECO:0007669"/>
    <property type="project" value="TreeGrafter"/>
</dbReference>
<dbReference type="InterPro" id="IPR058923">
    <property type="entry name" value="RCC1-like_dom"/>
</dbReference>
<dbReference type="Proteomes" id="UP000501076">
    <property type="component" value="Plasmid pFDU301A"/>
</dbReference>
<dbReference type="InterPro" id="IPR013783">
    <property type="entry name" value="Ig-like_fold"/>
</dbReference>
<sequence length="1386" mass="151291">MSSFAFGNWPHKVVNTLRTQFSEQPVKAATDVNVQLSAGLGYSVILKVDGTVWTFGRNDAGQLGQNDKLDRSAPTRIDPAYFNNEKVVKVEATAMKTIALTDSNNVYSWGEGATKPVKIYSSSLPVVDIEIGGSTDVNTHTAHHIVLSDGRVASTGSNYQAQFGNGLRGSGSTGMCTTSYTTASNNFTQYALTNATFEACSNNSSVKKIVSGTETYLTNIVDISQNPNKRYLLGLDKSNTLYVWGEGKTDFATPLPNSLNLPIFKFEAGLYPVILTSSGNLYYYPSISSDPVKIELENSAEKIVDIKSGENNLLILGESGKLYAIGPNDYGQIGSTIPYSGVSWNEKVASYTGLSDIINMSVGVEHTILQTGEDKFITLGRNSYGQLATTDINSKSTFQKITSINNVKDIGAPLYSSFAITNDNKLYSWGGRNNNERLNRDGAANEPNLVQDYSSVGNITALHTDAVSFLHGDLLFDNGAVWTFGHPSYYSLGNPSYNGYGPYELKNINKNLTDRTFNIVSSSLGNFTGVALTSDNKVYTWGYDTNYMLGLGYQVTAISAGVPVSGQLPAFNEAIIDKDQTYKEVYAGYNKKFLLTTDGKVYAWGDNGYNQLGLSDSTKVPTLVNTLPPIEQISLGTYHTLFLDYEGNVWAAGLNSQGQLGIGNTSTPSIPTKIPLLSNVKYIDAGAYSSYAILNNGDLYSFGDNRYGQLGLGDLIQRNEPRKVEGLVNPIKIKGGLKHALVLDNSGEVFVTGSDSDGQLGLGQSQINSAPITVSFPPNVSINTSDNKIYSSTDTLEVTGSVFSETQGVPITLSYTIESKNGKESKVFKSYTSASSSELYSFAVPLSGYDAGSYTLTIKATTNSGVSGDSAINFTIQDTIKPTISVDISTLPKWVLSPTSVKITSDDAGGSGYRGFRYALTETTDMPTEWSPINPSHNDSIKIDKSGALYLHLQAYDNIGNMTYLRTGPYYLDFSPPEFTFSEPAKWQQNELNLGINIKEASLIKMKKWLPGESTVDEIKKVGASFSSSVPITLNGLYSFYALDENNQETLKTYNVTNINYTPLLHSVPSAILIPAGKKANYSIETSLTHYDANDPIQLLIELNNKIITSRNTNDVVQNNQDLNWNADFSSLAENTLYNGQIYLKDSRGGSSSKYPAKLEVYNPHFTVKSKITGMKLSWDASSLGTVYRVLRDGEVLYVGTNTSYLDESVTPNKEYNYSLEVLVNGDYKEAALLGKNSGYDIFETPNSIEFPNFTLGDSSSIQATQVDLDYVKYKDLSDVNTPYSLRVSSTPFVSNDSSFSPVSFTLKDVKRLNNANEINKVYPDINLSSTPVELITTQDTSSDSYAKIEILKNNINLKMPLDLKLNSKNEETFTSTITWDLTYAP</sequence>
<gene>
    <name evidence="4" type="ORF">FDZ14_30305</name>
</gene>
<dbReference type="InterPro" id="IPR051553">
    <property type="entry name" value="Ran_GTPase-activating"/>
</dbReference>
<accession>A0A6M6DZT8</accession>
<dbReference type="Gene3D" id="2.60.40.10">
    <property type="entry name" value="Immunoglobulins"/>
    <property type="match status" value="1"/>
</dbReference>
<dbReference type="EMBL" id="CP045273">
    <property type="protein sequence ID" value="QJX80381.1"/>
    <property type="molecule type" value="Genomic_DNA"/>
</dbReference>
<proteinExistence type="predicted"/>
<dbReference type="PANTHER" id="PTHR45982:SF1">
    <property type="entry name" value="REGULATOR OF CHROMOSOME CONDENSATION"/>
    <property type="match status" value="1"/>
</dbReference>
<dbReference type="PRINTS" id="PR00633">
    <property type="entry name" value="RCCNDNSATION"/>
</dbReference>
<evidence type="ECO:0000259" key="3">
    <source>
        <dbReference type="Pfam" id="PF25390"/>
    </source>
</evidence>
<dbReference type="Pfam" id="PF00415">
    <property type="entry name" value="RCC1"/>
    <property type="match status" value="1"/>
</dbReference>
<geneLocation type="plasmid" evidence="5">
    <name>pfdu301a</name>
</geneLocation>
<keyword evidence="1" id="KW-0344">Guanine-nucleotide releasing factor</keyword>